<feature type="transmembrane region" description="Helical" evidence="7">
    <location>
        <begin position="153"/>
        <end position="170"/>
    </location>
</feature>
<keyword evidence="5 7" id="KW-1133">Transmembrane helix</keyword>
<accession>A0A9D1SY62</accession>
<comment type="caution">
    <text evidence="9">The sequence shown here is derived from an EMBL/GenBank/DDBJ whole genome shotgun (WGS) entry which is preliminary data.</text>
</comment>
<protein>
    <submittedName>
        <fullName evidence="9">DMT family transporter</fullName>
    </submittedName>
</protein>
<gene>
    <name evidence="9" type="ORF">IAB14_04595</name>
</gene>
<dbReference type="InterPro" id="IPR051258">
    <property type="entry name" value="Diverse_Substrate_Transporter"/>
</dbReference>
<dbReference type="SUPFAM" id="SSF103481">
    <property type="entry name" value="Multidrug resistance efflux transporter EmrE"/>
    <property type="match status" value="2"/>
</dbReference>
<dbReference type="InterPro" id="IPR000620">
    <property type="entry name" value="EamA_dom"/>
</dbReference>
<dbReference type="InterPro" id="IPR037185">
    <property type="entry name" value="EmrE-like"/>
</dbReference>
<feature type="transmembrane region" description="Helical" evidence="7">
    <location>
        <begin position="12"/>
        <end position="31"/>
    </location>
</feature>
<dbReference type="Pfam" id="PF00892">
    <property type="entry name" value="EamA"/>
    <property type="match status" value="2"/>
</dbReference>
<dbReference type="PANTHER" id="PTHR42920:SF5">
    <property type="entry name" value="EAMA DOMAIN-CONTAINING PROTEIN"/>
    <property type="match status" value="1"/>
</dbReference>
<feature type="transmembrane region" description="Helical" evidence="7">
    <location>
        <begin position="267"/>
        <end position="287"/>
    </location>
</feature>
<evidence type="ECO:0000256" key="5">
    <source>
        <dbReference type="ARBA" id="ARBA00022989"/>
    </source>
</evidence>
<name>A0A9D1SY62_9FIRM</name>
<evidence type="ECO:0000313" key="9">
    <source>
        <dbReference type="EMBL" id="HIV00371.1"/>
    </source>
</evidence>
<keyword evidence="4 7" id="KW-0812">Transmembrane</keyword>
<feature type="domain" description="EamA" evidence="8">
    <location>
        <begin position="10"/>
        <end position="139"/>
    </location>
</feature>
<dbReference type="AlphaFoldDB" id="A0A9D1SY62"/>
<evidence type="ECO:0000256" key="7">
    <source>
        <dbReference type="SAM" id="Phobius"/>
    </source>
</evidence>
<sequence length="319" mass="34081">MKAVGKSAANLILFAVTLLWGGCFVVSKYAVTLGATAGWLSFLRGGIFLLFSVVFFFPAIRKMRACDAGRGLIAGVSNSLAFLFQTIAIEHTTPSVTGFLTILHIVFVPLISLVLFRKKLPFRTIPAVVVALVGAFILSGVRFTDFRLGLGELMAFLSAVAFGVSIAYLGNGMKDTDPKVTAFWMALTQTIGGAIYMLAFERAVVPQADWTGLILPLLYLGVLGSFITTSAQTFCQKHTDAVSAALIMAMEAVFGSVISLIVGYDRFSTGLAVGGVLILIGAAIAIVPGERWMVWKTIAAYRAKQRGASSENDKSDDQV</sequence>
<keyword evidence="6 7" id="KW-0472">Membrane</keyword>
<keyword evidence="3" id="KW-1003">Cell membrane</keyword>
<feature type="transmembrane region" description="Helical" evidence="7">
    <location>
        <begin position="95"/>
        <end position="116"/>
    </location>
</feature>
<feature type="domain" description="EamA" evidence="8">
    <location>
        <begin position="150"/>
        <end position="285"/>
    </location>
</feature>
<dbReference type="PROSITE" id="PS51257">
    <property type="entry name" value="PROKAR_LIPOPROTEIN"/>
    <property type="match status" value="1"/>
</dbReference>
<evidence type="ECO:0000259" key="8">
    <source>
        <dbReference type="Pfam" id="PF00892"/>
    </source>
</evidence>
<dbReference type="PANTHER" id="PTHR42920">
    <property type="entry name" value="OS03G0707200 PROTEIN-RELATED"/>
    <property type="match status" value="1"/>
</dbReference>
<reference evidence="9" key="2">
    <citation type="journal article" date="2021" name="PeerJ">
        <title>Extensive microbial diversity within the chicken gut microbiome revealed by metagenomics and culture.</title>
        <authorList>
            <person name="Gilroy R."/>
            <person name="Ravi A."/>
            <person name="Getino M."/>
            <person name="Pursley I."/>
            <person name="Horton D.L."/>
            <person name="Alikhan N.F."/>
            <person name="Baker D."/>
            <person name="Gharbi K."/>
            <person name="Hall N."/>
            <person name="Watson M."/>
            <person name="Adriaenssens E.M."/>
            <person name="Foster-Nyarko E."/>
            <person name="Jarju S."/>
            <person name="Secka A."/>
            <person name="Antonio M."/>
            <person name="Oren A."/>
            <person name="Chaudhuri R.R."/>
            <person name="La Ragione R."/>
            <person name="Hildebrand F."/>
            <person name="Pallen M.J."/>
        </authorList>
    </citation>
    <scope>NUCLEOTIDE SEQUENCE</scope>
    <source>
        <strain evidence="9">23406</strain>
    </source>
</reference>
<comment type="subcellular location">
    <subcellularLocation>
        <location evidence="1">Cell membrane</location>
        <topology evidence="1">Multi-pass membrane protein</topology>
    </subcellularLocation>
</comment>
<organism evidence="9 10">
    <name type="scientific">Candidatus Stercoripulliclostridium merdipullorum</name>
    <dbReference type="NCBI Taxonomy" id="2840952"/>
    <lineage>
        <taxon>Bacteria</taxon>
        <taxon>Bacillati</taxon>
        <taxon>Bacillota</taxon>
        <taxon>Clostridia</taxon>
        <taxon>Eubacteriales</taxon>
        <taxon>Candidatus Stercoripulliclostridium</taxon>
    </lineage>
</organism>
<proteinExistence type="inferred from homology"/>
<evidence type="ECO:0000256" key="4">
    <source>
        <dbReference type="ARBA" id="ARBA00022692"/>
    </source>
</evidence>
<reference evidence="9" key="1">
    <citation type="submission" date="2020-10" db="EMBL/GenBank/DDBJ databases">
        <authorList>
            <person name="Gilroy R."/>
        </authorList>
    </citation>
    <scope>NUCLEOTIDE SEQUENCE</scope>
    <source>
        <strain evidence="9">23406</strain>
    </source>
</reference>
<feature type="transmembrane region" description="Helical" evidence="7">
    <location>
        <begin position="241"/>
        <end position="261"/>
    </location>
</feature>
<dbReference type="GO" id="GO:0005886">
    <property type="term" value="C:plasma membrane"/>
    <property type="evidence" value="ECO:0007669"/>
    <property type="project" value="UniProtKB-SubCell"/>
</dbReference>
<evidence type="ECO:0000256" key="1">
    <source>
        <dbReference type="ARBA" id="ARBA00004651"/>
    </source>
</evidence>
<dbReference type="Proteomes" id="UP000886891">
    <property type="component" value="Unassembled WGS sequence"/>
</dbReference>
<feature type="transmembrane region" description="Helical" evidence="7">
    <location>
        <begin position="72"/>
        <end position="89"/>
    </location>
</feature>
<feature type="transmembrane region" description="Helical" evidence="7">
    <location>
        <begin position="182"/>
        <end position="200"/>
    </location>
</feature>
<feature type="transmembrane region" description="Helical" evidence="7">
    <location>
        <begin position="123"/>
        <end position="141"/>
    </location>
</feature>
<feature type="transmembrane region" description="Helical" evidence="7">
    <location>
        <begin position="37"/>
        <end position="60"/>
    </location>
</feature>
<feature type="transmembrane region" description="Helical" evidence="7">
    <location>
        <begin position="212"/>
        <end position="229"/>
    </location>
</feature>
<evidence type="ECO:0000256" key="6">
    <source>
        <dbReference type="ARBA" id="ARBA00023136"/>
    </source>
</evidence>
<dbReference type="EMBL" id="DVOH01000034">
    <property type="protein sequence ID" value="HIV00371.1"/>
    <property type="molecule type" value="Genomic_DNA"/>
</dbReference>
<evidence type="ECO:0000256" key="2">
    <source>
        <dbReference type="ARBA" id="ARBA00007362"/>
    </source>
</evidence>
<comment type="similarity">
    <text evidence="2">Belongs to the EamA transporter family.</text>
</comment>
<evidence type="ECO:0000313" key="10">
    <source>
        <dbReference type="Proteomes" id="UP000886891"/>
    </source>
</evidence>
<evidence type="ECO:0000256" key="3">
    <source>
        <dbReference type="ARBA" id="ARBA00022475"/>
    </source>
</evidence>